<accession>A0AAU7UEX6</accession>
<dbReference type="KEGG" id="dsc:ABOD76_12155"/>
<dbReference type="AlphaFoldDB" id="A0AAU7UEX6"/>
<feature type="signal peptide" evidence="1">
    <location>
        <begin position="1"/>
        <end position="20"/>
    </location>
</feature>
<keyword evidence="1" id="KW-0732">Signal</keyword>
<gene>
    <name evidence="2" type="ORF">ABOD76_12155</name>
</gene>
<dbReference type="RefSeq" id="WP_350245126.1">
    <property type="nucleotide sequence ID" value="NZ_CP158299.1"/>
</dbReference>
<feature type="chain" id="PRO_5043851544" evidence="1">
    <location>
        <begin position="21"/>
        <end position="431"/>
    </location>
</feature>
<dbReference type="EMBL" id="CP158299">
    <property type="protein sequence ID" value="XBV87022.1"/>
    <property type="molecule type" value="Genomic_DNA"/>
</dbReference>
<dbReference type="InterPro" id="IPR010352">
    <property type="entry name" value="DUF945"/>
</dbReference>
<evidence type="ECO:0000256" key="1">
    <source>
        <dbReference type="SAM" id="SignalP"/>
    </source>
</evidence>
<name>A0AAU7UEX6_9DEIO</name>
<organism evidence="2">
    <name type="scientific">Deinococcus sonorensis KR-87</name>
    <dbReference type="NCBI Taxonomy" id="694439"/>
    <lineage>
        <taxon>Bacteria</taxon>
        <taxon>Thermotogati</taxon>
        <taxon>Deinococcota</taxon>
        <taxon>Deinococci</taxon>
        <taxon>Deinococcales</taxon>
        <taxon>Deinococcaceae</taxon>
        <taxon>Deinococcus</taxon>
    </lineage>
</organism>
<sequence>MKRARILIFSGVLLVGSAAAVTGTTVIQTQKAVQAQLDALNDQLQAYGGRATVTSAHHTLLGGDQTTTLTFKDTPEATITLHSTYRNGPWLPGGQFGASLATTDVTFSKAVQAVVDRATHGQPVRLQTLVHFGGRNTTTVNIPAGDLEDGGTRLTWTPLVATLESSGDRVQTSSSPLDLQWTADGASGHITGVRHQGDSRLRSDGLTLGDSTLSVDRVDVTAQGETATARGLRGTFRSALEGATVKASVGYTLDALSVPQLPDVRNVKLIWSLGHLDPSAMKTLTQLLQKVNDKTTLEAQPEALLEPAAQLLHAGPVLSLDELSLDAGGGHVGLHASLSFDDPTTIDLRHLDQDPMALLGHLRLNGRFDADEVALRTLGNATGQDIVAVLKDGDLVTQAGGKLSSVLTFNQQGLLVNGRLVPGTNLNAAMQ</sequence>
<reference evidence="2" key="1">
    <citation type="submission" date="2024-06" db="EMBL/GenBank/DDBJ databases">
        <title>Draft Genome Sequence of Deinococcus sonorensis Type Strain KR-87, a Biofilm Producing Representative of the Genus Deinococcus.</title>
        <authorList>
            <person name="Boren L.S."/>
            <person name="Grosso R.A."/>
            <person name="Hugenberg-Cox A.N."/>
            <person name="Hill J.T.E."/>
            <person name="Albert C.M."/>
            <person name="Tuohy J.M."/>
        </authorList>
    </citation>
    <scope>NUCLEOTIDE SEQUENCE</scope>
    <source>
        <strain evidence="2">KR-87</strain>
    </source>
</reference>
<evidence type="ECO:0000313" key="2">
    <source>
        <dbReference type="EMBL" id="XBV87022.1"/>
    </source>
</evidence>
<protein>
    <submittedName>
        <fullName evidence="2">DUF945 family protein</fullName>
    </submittedName>
</protein>
<proteinExistence type="predicted"/>
<dbReference type="Pfam" id="PF06097">
    <property type="entry name" value="DUF945"/>
    <property type="match status" value="1"/>
</dbReference>